<feature type="non-terminal residue" evidence="2">
    <location>
        <position position="1"/>
    </location>
</feature>
<name>A0A392R5J8_9FABA</name>
<comment type="caution">
    <text evidence="2">The sequence shown here is derived from an EMBL/GenBank/DDBJ whole genome shotgun (WGS) entry which is preliminary data.</text>
</comment>
<feature type="region of interest" description="Disordered" evidence="1">
    <location>
        <begin position="1"/>
        <end position="35"/>
    </location>
</feature>
<sequence length="35" mass="3780">TKWHAPLKLTQNCEVPSSNPGEGAQPSNISIFQLS</sequence>
<dbReference type="Proteomes" id="UP000265520">
    <property type="component" value="Unassembled WGS sequence"/>
</dbReference>
<reference evidence="2 3" key="1">
    <citation type="journal article" date="2018" name="Front. Plant Sci.">
        <title>Red Clover (Trifolium pratense) and Zigzag Clover (T. medium) - A Picture of Genomic Similarities and Differences.</title>
        <authorList>
            <person name="Dluhosova J."/>
            <person name="Istvanek J."/>
            <person name="Nedelnik J."/>
            <person name="Repkova J."/>
        </authorList>
    </citation>
    <scope>NUCLEOTIDE SEQUENCE [LARGE SCALE GENOMIC DNA]</scope>
    <source>
        <strain evidence="3">cv. 10/8</strain>
        <tissue evidence="2">Leaf</tissue>
    </source>
</reference>
<feature type="compositionally biased region" description="Polar residues" evidence="1">
    <location>
        <begin position="9"/>
        <end position="35"/>
    </location>
</feature>
<keyword evidence="3" id="KW-1185">Reference proteome</keyword>
<dbReference type="EMBL" id="LXQA010182368">
    <property type="protein sequence ID" value="MCI30815.1"/>
    <property type="molecule type" value="Genomic_DNA"/>
</dbReference>
<proteinExistence type="predicted"/>
<protein>
    <submittedName>
        <fullName evidence="2">Uncharacterized protein</fullName>
    </submittedName>
</protein>
<organism evidence="2 3">
    <name type="scientific">Trifolium medium</name>
    <dbReference type="NCBI Taxonomy" id="97028"/>
    <lineage>
        <taxon>Eukaryota</taxon>
        <taxon>Viridiplantae</taxon>
        <taxon>Streptophyta</taxon>
        <taxon>Embryophyta</taxon>
        <taxon>Tracheophyta</taxon>
        <taxon>Spermatophyta</taxon>
        <taxon>Magnoliopsida</taxon>
        <taxon>eudicotyledons</taxon>
        <taxon>Gunneridae</taxon>
        <taxon>Pentapetalae</taxon>
        <taxon>rosids</taxon>
        <taxon>fabids</taxon>
        <taxon>Fabales</taxon>
        <taxon>Fabaceae</taxon>
        <taxon>Papilionoideae</taxon>
        <taxon>50 kb inversion clade</taxon>
        <taxon>NPAAA clade</taxon>
        <taxon>Hologalegina</taxon>
        <taxon>IRL clade</taxon>
        <taxon>Trifolieae</taxon>
        <taxon>Trifolium</taxon>
    </lineage>
</organism>
<dbReference type="AlphaFoldDB" id="A0A392R5J8"/>
<evidence type="ECO:0000313" key="3">
    <source>
        <dbReference type="Proteomes" id="UP000265520"/>
    </source>
</evidence>
<evidence type="ECO:0000313" key="2">
    <source>
        <dbReference type="EMBL" id="MCI30815.1"/>
    </source>
</evidence>
<accession>A0A392R5J8</accession>
<evidence type="ECO:0000256" key="1">
    <source>
        <dbReference type="SAM" id="MobiDB-lite"/>
    </source>
</evidence>